<comment type="caution">
    <text evidence="1">The sequence shown here is derived from an EMBL/GenBank/DDBJ whole genome shotgun (WGS) entry which is preliminary data.</text>
</comment>
<gene>
    <name evidence="1" type="ORF">FB389_0988</name>
</gene>
<sequence>MQTNTRGNSVARRRRMSAAEVRSAMIDAGRRSIWNAGLTLDLNDSHFDDLIRSASVPRSSVFRIWQTKADYLVDLYETLGGPQGGARGSLFAEQILKDEVFAHVEDVAGEFAGKLDTPQGRRSLVEEVVRRGVKASFDAYTAPSEWQTYAQMMISAPVLTDLPDGARIADTQVQTERNDVIARLADRYRVVFNDVLNLHPRDEELRYEYFVIAGMSLIEGFATREVLAKAASADADHAVPSLHDLSTATVKRVDRDGVEREWLPVALAYLAVLDTFFETR</sequence>
<evidence type="ECO:0008006" key="3">
    <source>
        <dbReference type="Google" id="ProtNLM"/>
    </source>
</evidence>
<keyword evidence="2" id="KW-1185">Reference proteome</keyword>
<accession>A0A542SNW0</accession>
<dbReference type="OrthoDB" id="9796019at2"/>
<dbReference type="AlphaFoldDB" id="A0A542SNW0"/>
<reference evidence="1 2" key="1">
    <citation type="submission" date="2019-06" db="EMBL/GenBank/DDBJ databases">
        <title>Sequencing the genomes of 1000 actinobacteria strains.</title>
        <authorList>
            <person name="Klenk H.-P."/>
        </authorList>
    </citation>
    <scope>NUCLEOTIDE SEQUENCE [LARGE SCALE GENOMIC DNA]</scope>
    <source>
        <strain evidence="1 2">DSM 10596</strain>
    </source>
</reference>
<proteinExistence type="predicted"/>
<organism evidence="1 2">
    <name type="scientific">Rarobacter incanus</name>
    <dbReference type="NCBI Taxonomy" id="153494"/>
    <lineage>
        <taxon>Bacteria</taxon>
        <taxon>Bacillati</taxon>
        <taxon>Actinomycetota</taxon>
        <taxon>Actinomycetes</taxon>
        <taxon>Micrococcales</taxon>
        <taxon>Rarobacteraceae</taxon>
        <taxon>Rarobacter</taxon>
    </lineage>
</organism>
<protein>
    <recommendedName>
        <fullName evidence="3">TetR family transcriptional regulator</fullName>
    </recommendedName>
</protein>
<evidence type="ECO:0000313" key="1">
    <source>
        <dbReference type="EMBL" id="TQK76321.1"/>
    </source>
</evidence>
<dbReference type="EMBL" id="VFNV01000001">
    <property type="protein sequence ID" value="TQK76321.1"/>
    <property type="molecule type" value="Genomic_DNA"/>
</dbReference>
<dbReference type="RefSeq" id="WP_142111616.1">
    <property type="nucleotide sequence ID" value="NZ_BAAATB010000002.1"/>
</dbReference>
<dbReference type="Proteomes" id="UP000316181">
    <property type="component" value="Unassembled WGS sequence"/>
</dbReference>
<evidence type="ECO:0000313" key="2">
    <source>
        <dbReference type="Proteomes" id="UP000316181"/>
    </source>
</evidence>
<name>A0A542SNW0_9MICO</name>